<dbReference type="SUPFAM" id="SSF56672">
    <property type="entry name" value="DNA/RNA polymerases"/>
    <property type="match status" value="1"/>
</dbReference>
<dbReference type="PANTHER" id="PTHR11439">
    <property type="entry name" value="GAG-POL-RELATED RETROTRANSPOSON"/>
    <property type="match status" value="1"/>
</dbReference>
<sequence>MDLEEEVYMEIPPGFEESMAKNQIKEGNVVSQRKYILDLLKETGMLGCKPIDTPMDSQKKLGIEKESTPVDRGRYQRLVGRLIYLSHTRPDIGFAVSAVSQFMHSPTEEHMEAVYRILRYLKMTPGKGLFFRKTENRDTEVYSDADWAGNIIDRRSTSDIVLLSGEILLPGGAAISIAKNPVHHDRTKHVEIDRHLSQRRGGNRMDFRTIEEGCGVAVPEFEYMELLAIMNAMQTWRWERWQKVPTSSPTSDKPNVLVT</sequence>
<gene>
    <name evidence="1" type="primary">RE1_2226</name>
    <name evidence="1" type="ORF">CK203_077485</name>
</gene>
<reference evidence="1 2" key="1">
    <citation type="journal article" date="2018" name="PLoS Genet.">
        <title>Population sequencing reveals clonal diversity and ancestral inbreeding in the grapevine cultivar Chardonnay.</title>
        <authorList>
            <person name="Roach M.J."/>
            <person name="Johnson D.L."/>
            <person name="Bohlmann J."/>
            <person name="van Vuuren H.J."/>
            <person name="Jones S.J."/>
            <person name="Pretorius I.S."/>
            <person name="Schmidt S.A."/>
            <person name="Borneman A.R."/>
        </authorList>
    </citation>
    <scope>NUCLEOTIDE SEQUENCE [LARGE SCALE GENOMIC DNA]</scope>
    <source>
        <strain evidence="2">cv. Chardonnay</strain>
        <tissue evidence="1">Leaf</tissue>
    </source>
</reference>
<protein>
    <submittedName>
        <fullName evidence="1">Retrovirus-related Pol polyprotein from transposon RE1</fullName>
    </submittedName>
</protein>
<proteinExistence type="predicted"/>
<evidence type="ECO:0000313" key="1">
    <source>
        <dbReference type="EMBL" id="RVW38652.1"/>
    </source>
</evidence>
<dbReference type="PANTHER" id="PTHR11439:SF486">
    <property type="entry name" value="RLK (RECEPTOR-LIKE KINASE) PROTEIN, PUTATIVE-RELATED"/>
    <property type="match status" value="1"/>
</dbReference>
<evidence type="ECO:0000313" key="2">
    <source>
        <dbReference type="Proteomes" id="UP000288805"/>
    </source>
</evidence>
<dbReference type="AlphaFoldDB" id="A0A438DTC1"/>
<name>A0A438DTC1_VITVI</name>
<organism evidence="1 2">
    <name type="scientific">Vitis vinifera</name>
    <name type="common">Grape</name>
    <dbReference type="NCBI Taxonomy" id="29760"/>
    <lineage>
        <taxon>Eukaryota</taxon>
        <taxon>Viridiplantae</taxon>
        <taxon>Streptophyta</taxon>
        <taxon>Embryophyta</taxon>
        <taxon>Tracheophyta</taxon>
        <taxon>Spermatophyta</taxon>
        <taxon>Magnoliopsida</taxon>
        <taxon>eudicotyledons</taxon>
        <taxon>Gunneridae</taxon>
        <taxon>Pentapetalae</taxon>
        <taxon>rosids</taxon>
        <taxon>Vitales</taxon>
        <taxon>Vitaceae</taxon>
        <taxon>Viteae</taxon>
        <taxon>Vitis</taxon>
    </lineage>
</organism>
<comment type="caution">
    <text evidence="1">The sequence shown here is derived from an EMBL/GenBank/DDBJ whole genome shotgun (WGS) entry which is preliminary data.</text>
</comment>
<accession>A0A438DTC1</accession>
<dbReference type="Proteomes" id="UP000288805">
    <property type="component" value="Unassembled WGS sequence"/>
</dbReference>
<dbReference type="InterPro" id="IPR043502">
    <property type="entry name" value="DNA/RNA_pol_sf"/>
</dbReference>
<dbReference type="EMBL" id="QGNW01001503">
    <property type="protein sequence ID" value="RVW38652.1"/>
    <property type="molecule type" value="Genomic_DNA"/>
</dbReference>